<dbReference type="RefSeq" id="WP_203728506.1">
    <property type="nucleotide sequence ID" value="NZ_BAAATX010000013.1"/>
</dbReference>
<name>A0ABQ3YYY3_9ACTN</name>
<keyword evidence="3" id="KW-1185">Reference proteome</keyword>
<feature type="domain" description="Nudix hydrolase" evidence="1">
    <location>
        <begin position="76"/>
        <end position="210"/>
    </location>
</feature>
<comment type="caution">
    <text evidence="2">The sequence shown here is derived from an EMBL/GenBank/DDBJ whole genome shotgun (WGS) entry which is preliminary data.</text>
</comment>
<gene>
    <name evidence="2" type="ORF">Adu01nite_41380</name>
</gene>
<dbReference type="SUPFAM" id="SSF55811">
    <property type="entry name" value="Nudix"/>
    <property type="match status" value="1"/>
</dbReference>
<reference evidence="2 3" key="1">
    <citation type="submission" date="2021-01" db="EMBL/GenBank/DDBJ databases">
        <title>Whole genome shotgun sequence of Actinoplanes durhamensis NBRC 14914.</title>
        <authorList>
            <person name="Komaki H."/>
            <person name="Tamura T."/>
        </authorList>
    </citation>
    <scope>NUCLEOTIDE SEQUENCE [LARGE SCALE GENOMIC DNA]</scope>
    <source>
        <strain evidence="2 3">NBRC 14914</strain>
    </source>
</reference>
<accession>A0ABQ3YYY3</accession>
<proteinExistence type="predicted"/>
<protein>
    <recommendedName>
        <fullName evidence="1">Nudix hydrolase domain-containing protein</fullName>
    </recommendedName>
</protein>
<dbReference type="InterPro" id="IPR000086">
    <property type="entry name" value="NUDIX_hydrolase_dom"/>
</dbReference>
<dbReference type="Pfam" id="PF00293">
    <property type="entry name" value="NUDIX"/>
    <property type="match status" value="1"/>
</dbReference>
<evidence type="ECO:0000259" key="1">
    <source>
        <dbReference type="PROSITE" id="PS51462"/>
    </source>
</evidence>
<evidence type="ECO:0000313" key="2">
    <source>
        <dbReference type="EMBL" id="GIE02788.1"/>
    </source>
</evidence>
<dbReference type="EMBL" id="BOML01000033">
    <property type="protein sequence ID" value="GIE02788.1"/>
    <property type="molecule type" value="Genomic_DNA"/>
</dbReference>
<dbReference type="Gene3D" id="3.90.79.10">
    <property type="entry name" value="Nucleoside Triphosphate Pyrophosphohydrolase"/>
    <property type="match status" value="1"/>
</dbReference>
<evidence type="ECO:0000313" key="3">
    <source>
        <dbReference type="Proteomes" id="UP000637628"/>
    </source>
</evidence>
<organism evidence="2 3">
    <name type="scientific">Paractinoplanes durhamensis</name>
    <dbReference type="NCBI Taxonomy" id="113563"/>
    <lineage>
        <taxon>Bacteria</taxon>
        <taxon>Bacillati</taxon>
        <taxon>Actinomycetota</taxon>
        <taxon>Actinomycetes</taxon>
        <taxon>Micromonosporales</taxon>
        <taxon>Micromonosporaceae</taxon>
        <taxon>Paractinoplanes</taxon>
    </lineage>
</organism>
<dbReference type="InterPro" id="IPR015797">
    <property type="entry name" value="NUDIX_hydrolase-like_dom_sf"/>
</dbReference>
<dbReference type="PROSITE" id="PS51462">
    <property type="entry name" value="NUDIX"/>
    <property type="match status" value="1"/>
</dbReference>
<dbReference type="CDD" id="cd03424">
    <property type="entry name" value="NUDIX_ADPRase_Nudt5_UGPPase_Nudt14"/>
    <property type="match status" value="1"/>
</dbReference>
<sequence>MPVTEDRRAAYDRLRAERPRLFVNPPGVPLEIVFDEELQEQAGDIGVLYADEYLVLVKDAVRFPSGRIGTYIRTVPAVDGEAVVVFATAPDGRVALARHFRHGCREWHWEVARGFAEPRTDGAANAAKEMREELGVAPASISFLGRLDEQESEHRVGVYHAVADFPDRPPLTGDAVEEGIDEIILVDVPELRRMIRMGEITDLYTLGAFALAVVAGVV</sequence>
<dbReference type="Proteomes" id="UP000637628">
    <property type="component" value="Unassembled WGS sequence"/>
</dbReference>